<dbReference type="Pfam" id="PF12838">
    <property type="entry name" value="Fer4_7"/>
    <property type="match status" value="1"/>
</dbReference>
<proteinExistence type="predicted"/>
<dbReference type="SUPFAM" id="SSF54862">
    <property type="entry name" value="4Fe-4S ferredoxins"/>
    <property type="match status" value="1"/>
</dbReference>
<dbReference type="SUPFAM" id="SSF53706">
    <property type="entry name" value="Formate dehydrogenase/DMSO reductase, domains 1-3"/>
    <property type="match status" value="1"/>
</dbReference>
<dbReference type="Gene3D" id="2.40.40.20">
    <property type="match status" value="1"/>
</dbReference>
<keyword evidence="4" id="KW-1185">Reference proteome</keyword>
<dbReference type="RefSeq" id="WP_377046442.1">
    <property type="nucleotide sequence ID" value="NZ_JBHLUN010000017.1"/>
</dbReference>
<feature type="compositionally biased region" description="Basic and acidic residues" evidence="1">
    <location>
        <begin position="71"/>
        <end position="93"/>
    </location>
</feature>
<dbReference type="Gene3D" id="3.30.70.20">
    <property type="match status" value="2"/>
</dbReference>
<accession>A0ABV6JZE1</accession>
<dbReference type="PANTHER" id="PTHR42783">
    <property type="entry name" value="GLUTAMATE SYNTHASE [NADPH] SMALL CHAIN"/>
    <property type="match status" value="1"/>
</dbReference>
<dbReference type="CDD" id="cd02784">
    <property type="entry name" value="MopB_CT_PHLH"/>
    <property type="match status" value="1"/>
</dbReference>
<evidence type="ECO:0000256" key="1">
    <source>
        <dbReference type="SAM" id="MobiDB-lite"/>
    </source>
</evidence>
<organism evidence="3 4">
    <name type="scientific">Roseomonas elaeocarpi</name>
    <dbReference type="NCBI Taxonomy" id="907779"/>
    <lineage>
        <taxon>Bacteria</taxon>
        <taxon>Pseudomonadati</taxon>
        <taxon>Pseudomonadota</taxon>
        <taxon>Alphaproteobacteria</taxon>
        <taxon>Acetobacterales</taxon>
        <taxon>Roseomonadaceae</taxon>
        <taxon>Roseomonas</taxon>
    </lineage>
</organism>
<protein>
    <submittedName>
        <fullName evidence="3">4Fe-4S dicluster domain-containing protein</fullName>
    </submittedName>
</protein>
<dbReference type="PROSITE" id="PS51379">
    <property type="entry name" value="4FE4S_FER_2"/>
    <property type="match status" value="2"/>
</dbReference>
<dbReference type="SUPFAM" id="SSF50692">
    <property type="entry name" value="ADC-like"/>
    <property type="match status" value="1"/>
</dbReference>
<evidence type="ECO:0000313" key="4">
    <source>
        <dbReference type="Proteomes" id="UP001589865"/>
    </source>
</evidence>
<dbReference type="EMBL" id="JBHLUN010000017">
    <property type="protein sequence ID" value="MFC0410687.1"/>
    <property type="molecule type" value="Genomic_DNA"/>
</dbReference>
<dbReference type="PANTHER" id="PTHR42783:SF3">
    <property type="entry name" value="GLUTAMATE SYNTHASE [NADPH] SMALL CHAIN-RELATED"/>
    <property type="match status" value="1"/>
</dbReference>
<feature type="region of interest" description="Disordered" evidence="1">
    <location>
        <begin position="798"/>
        <end position="825"/>
    </location>
</feature>
<feature type="compositionally biased region" description="Low complexity" evidence="1">
    <location>
        <begin position="95"/>
        <end position="114"/>
    </location>
</feature>
<feature type="region of interest" description="Disordered" evidence="1">
    <location>
        <begin position="1"/>
        <end position="114"/>
    </location>
</feature>
<evidence type="ECO:0000259" key="2">
    <source>
        <dbReference type="PROSITE" id="PS51379"/>
    </source>
</evidence>
<name>A0ABV6JZE1_9PROT</name>
<reference evidence="3 4" key="1">
    <citation type="submission" date="2024-09" db="EMBL/GenBank/DDBJ databases">
        <authorList>
            <person name="Sun Q."/>
            <person name="Mori K."/>
        </authorList>
    </citation>
    <scope>NUCLEOTIDE SEQUENCE [LARGE SCALE GENOMIC DNA]</scope>
    <source>
        <strain evidence="3 4">TBRC 5777</strain>
    </source>
</reference>
<evidence type="ECO:0000313" key="3">
    <source>
        <dbReference type="EMBL" id="MFC0410687.1"/>
    </source>
</evidence>
<dbReference type="Gene3D" id="3.40.50.740">
    <property type="match status" value="1"/>
</dbReference>
<dbReference type="InterPro" id="IPR017896">
    <property type="entry name" value="4Fe4S_Fe-S-bd"/>
</dbReference>
<feature type="domain" description="4Fe-4S ferredoxin-type" evidence="2">
    <location>
        <begin position="885"/>
        <end position="916"/>
    </location>
</feature>
<comment type="caution">
    <text evidence="3">The sequence shown here is derived from an EMBL/GenBank/DDBJ whole genome shotgun (WGS) entry which is preliminary data.</text>
</comment>
<sequence length="1076" mass="114382">MSSLTPPPRRTEIRHAAPAARSADEAGTAPRVGEISRGERHPHGQAAHHPHDHGAARHAPAQHGQGPQDQGSHDQPPHDHGGHDHPHPHDHGHPHAAAAPGAPAGTPANAAEAPALSRRQAGLALLAAGFGLSACKPAEQIVPYVQQPETVLPGVPQHYATALTLGGFARGVVATSFEGRPVKLEGNAAHPASLGATDAFNEAAILSLYDPDRSRVFRKNNRIGAREIFEAELTPRSRALAERGGEGLHILSGHLTSPTTLRLLREVRARFPAMHWHAHEPAGEDNALRGAQLTFGQPLRAVPRLERAAVILCLDADPLGPGPDQIRLGRGFAEGRRARRSGGPAAGANPDAASPRFNRLYAAEAVMSATGAKADHRLALPPAGLRDLLLALAARIGTAAPASAPIPEPPALAPEAQRFLDAVSADLLAHRGEAVVLVGPWQPPELHALAHWINRQLDAPVDYLSPPEHAAEIPEDLPALAAALRAGTVDTLLILGANPAYDAPGALGFADLLTDRVFTVHLGTTNDETARRCRWHLPETHPLEDWGDARATDGTVSIMQPLIEPLYRTVGAAWLLGALQGRFDGNGYAAVRATWAAAQPADFETWWRQALHDGVLPGTAATPVASPAATLPALPPAEPPPPGLVLLLRPDASAWDGRFSNNAWLQELPRPLTRHVWGNGVVLSPAEAERQGLRDGDVARLTVAGRSIEAAAMVLPGLAPGVLLLHLGYGRTGAGAMGDGLGVSAYALRPADGASIVPGLTLEKTDRQEPVLRPHAAHRLEGEDRTLFRRFDLAALAEAETPEEERPPSLMPQGADRPGAETQRPETPAWAMVIDTALCIGCNACVVACQSENNVPVVGPEEVARNRSMEWLRIDTYDLGTEAAPQPGFQPVPCMHCEQAPCEPVCPVAASVHDSEGLNVQVYNRCVGTRFCQANCPWKVRHFNFFGYNDGQEFRNLGDPVVAAAHNPEVTVRARGVMEKCTYCTQRISSARRTAEREHRPEAADEVRTACQSACPTSAIIFGNLKAANSPVAPLRQEPQHYALLGELGTRPRTTYLGAVRNANPALEGPAQEGPA</sequence>
<dbReference type="Gene3D" id="3.30.2070.10">
    <property type="entry name" value="Formate dehydrogenase/DMSO reductase"/>
    <property type="match status" value="1"/>
</dbReference>
<feature type="domain" description="4Fe-4S ferredoxin-type" evidence="2">
    <location>
        <begin position="830"/>
        <end position="860"/>
    </location>
</feature>
<dbReference type="CDD" id="cd10551">
    <property type="entry name" value="PsrB"/>
    <property type="match status" value="1"/>
</dbReference>
<gene>
    <name evidence="3" type="ORF">ACFFGY_20760</name>
</gene>
<dbReference type="Proteomes" id="UP001589865">
    <property type="component" value="Unassembled WGS sequence"/>
</dbReference>
<dbReference type="InterPro" id="IPR009010">
    <property type="entry name" value="Asp_de-COase-like_dom_sf"/>
</dbReference>